<dbReference type="PANTHER" id="PTHR31042:SF70">
    <property type="entry name" value="OS01G0695200 PROTEIN"/>
    <property type="match status" value="1"/>
</dbReference>
<protein>
    <submittedName>
        <fullName evidence="7">Uncharacterized protein</fullName>
    </submittedName>
</protein>
<keyword evidence="5" id="KW-0325">Glycoprotein</keyword>
<sequence length="118" mass="13602">MYPFIFNRSLDRAKGSVDQWGQSTGSSSTNKQKQLTRNYDEKSTACFIYLTYMHNADASNYSIYVHSEPSFIFDETTTRSSFFYNRQLSNNIKVDWGESTMIEAERLLLQAALENPAN</sequence>
<comment type="subcellular location">
    <subcellularLocation>
        <location evidence="1">Membrane</location>
        <topology evidence="1">Single-pass type II membrane protein</topology>
    </subcellularLocation>
</comment>
<dbReference type="InterPro" id="IPR003406">
    <property type="entry name" value="Glyco_trans_14"/>
</dbReference>
<dbReference type="EMBL" id="NBSK02000008">
    <property type="protein sequence ID" value="KAJ0193510.1"/>
    <property type="molecule type" value="Genomic_DNA"/>
</dbReference>
<keyword evidence="4" id="KW-0472">Membrane</keyword>
<evidence type="ECO:0000256" key="1">
    <source>
        <dbReference type="ARBA" id="ARBA00004606"/>
    </source>
</evidence>
<accession>A0A9R1WY84</accession>
<dbReference type="GO" id="GO:0016020">
    <property type="term" value="C:membrane"/>
    <property type="evidence" value="ECO:0007669"/>
    <property type="project" value="UniProtKB-SubCell"/>
</dbReference>
<dbReference type="Proteomes" id="UP000235145">
    <property type="component" value="Unassembled WGS sequence"/>
</dbReference>
<dbReference type="PANTHER" id="PTHR31042">
    <property type="entry name" value="CORE-2/I-BRANCHING BETA-1,6-N-ACETYLGLUCOSAMINYLTRANSFERASE FAMILY PROTEIN-RELATED"/>
    <property type="match status" value="1"/>
</dbReference>
<evidence type="ECO:0000256" key="5">
    <source>
        <dbReference type="ARBA" id="ARBA00023180"/>
    </source>
</evidence>
<reference evidence="7 8" key="1">
    <citation type="journal article" date="2017" name="Nat. Commun.">
        <title>Genome assembly with in vitro proximity ligation data and whole-genome triplication in lettuce.</title>
        <authorList>
            <person name="Reyes-Chin-Wo S."/>
            <person name="Wang Z."/>
            <person name="Yang X."/>
            <person name="Kozik A."/>
            <person name="Arikit S."/>
            <person name="Song C."/>
            <person name="Xia L."/>
            <person name="Froenicke L."/>
            <person name="Lavelle D.O."/>
            <person name="Truco M.J."/>
            <person name="Xia R."/>
            <person name="Zhu S."/>
            <person name="Xu C."/>
            <person name="Xu H."/>
            <person name="Xu X."/>
            <person name="Cox K."/>
            <person name="Korf I."/>
            <person name="Meyers B.C."/>
            <person name="Michelmore R.W."/>
        </authorList>
    </citation>
    <scope>NUCLEOTIDE SEQUENCE [LARGE SCALE GENOMIC DNA]</scope>
    <source>
        <strain evidence="8">cv. Salinas</strain>
        <tissue evidence="7">Seedlings</tissue>
    </source>
</reference>
<dbReference type="InterPro" id="IPR044174">
    <property type="entry name" value="BC10-like"/>
</dbReference>
<evidence type="ECO:0000313" key="7">
    <source>
        <dbReference type="EMBL" id="KAJ0193510.1"/>
    </source>
</evidence>
<evidence type="ECO:0000256" key="2">
    <source>
        <dbReference type="ARBA" id="ARBA00022676"/>
    </source>
</evidence>
<proteinExistence type="predicted"/>
<evidence type="ECO:0000313" key="8">
    <source>
        <dbReference type="Proteomes" id="UP000235145"/>
    </source>
</evidence>
<keyword evidence="3" id="KW-0808">Transferase</keyword>
<feature type="region of interest" description="Disordered" evidence="6">
    <location>
        <begin position="15"/>
        <end position="38"/>
    </location>
</feature>
<keyword evidence="8" id="KW-1185">Reference proteome</keyword>
<feature type="compositionally biased region" description="Polar residues" evidence="6">
    <location>
        <begin position="19"/>
        <end position="37"/>
    </location>
</feature>
<evidence type="ECO:0000256" key="4">
    <source>
        <dbReference type="ARBA" id="ARBA00023136"/>
    </source>
</evidence>
<dbReference type="AlphaFoldDB" id="A0A9R1WY84"/>
<comment type="caution">
    <text evidence="7">The sequence shown here is derived from an EMBL/GenBank/DDBJ whole genome shotgun (WGS) entry which is preliminary data.</text>
</comment>
<name>A0A9R1WY84_LACSA</name>
<gene>
    <name evidence="7" type="ORF">LSAT_V11C800434760</name>
</gene>
<dbReference type="Pfam" id="PF02485">
    <property type="entry name" value="Branch"/>
    <property type="match status" value="1"/>
</dbReference>
<organism evidence="7 8">
    <name type="scientific">Lactuca sativa</name>
    <name type="common">Garden lettuce</name>
    <dbReference type="NCBI Taxonomy" id="4236"/>
    <lineage>
        <taxon>Eukaryota</taxon>
        <taxon>Viridiplantae</taxon>
        <taxon>Streptophyta</taxon>
        <taxon>Embryophyta</taxon>
        <taxon>Tracheophyta</taxon>
        <taxon>Spermatophyta</taxon>
        <taxon>Magnoliopsida</taxon>
        <taxon>eudicotyledons</taxon>
        <taxon>Gunneridae</taxon>
        <taxon>Pentapetalae</taxon>
        <taxon>asterids</taxon>
        <taxon>campanulids</taxon>
        <taxon>Asterales</taxon>
        <taxon>Asteraceae</taxon>
        <taxon>Cichorioideae</taxon>
        <taxon>Cichorieae</taxon>
        <taxon>Lactucinae</taxon>
        <taxon>Lactuca</taxon>
    </lineage>
</organism>
<dbReference type="GO" id="GO:0016757">
    <property type="term" value="F:glycosyltransferase activity"/>
    <property type="evidence" value="ECO:0007669"/>
    <property type="project" value="UniProtKB-KW"/>
</dbReference>
<evidence type="ECO:0000256" key="3">
    <source>
        <dbReference type="ARBA" id="ARBA00022679"/>
    </source>
</evidence>
<evidence type="ECO:0000256" key="6">
    <source>
        <dbReference type="SAM" id="MobiDB-lite"/>
    </source>
</evidence>
<keyword evidence="2" id="KW-0328">Glycosyltransferase</keyword>